<evidence type="ECO:0000313" key="2">
    <source>
        <dbReference type="Proteomes" id="UP001352533"/>
    </source>
</evidence>
<dbReference type="Gene3D" id="1.10.260.40">
    <property type="entry name" value="lambda repressor-like DNA-binding domains"/>
    <property type="match status" value="1"/>
</dbReference>
<proteinExistence type="predicted"/>
<protein>
    <submittedName>
        <fullName evidence="1">XRE family transcriptional regulator</fullName>
    </submittedName>
</protein>
<organism evidence="1 2">
    <name type="scientific">Avibacterium paragallinarum</name>
    <name type="common">Haemophilus gallinarum</name>
    <dbReference type="NCBI Taxonomy" id="728"/>
    <lineage>
        <taxon>Bacteria</taxon>
        <taxon>Pseudomonadati</taxon>
        <taxon>Pseudomonadota</taxon>
        <taxon>Gammaproteobacteria</taxon>
        <taxon>Pasteurellales</taxon>
        <taxon>Pasteurellaceae</taxon>
        <taxon>Avibacterium</taxon>
    </lineage>
</organism>
<keyword evidence="2" id="KW-1185">Reference proteome</keyword>
<dbReference type="EMBL" id="JAMDKS010000022">
    <property type="protein sequence ID" value="MEE6113386.1"/>
    <property type="molecule type" value="Genomic_DNA"/>
</dbReference>
<evidence type="ECO:0000313" key="1">
    <source>
        <dbReference type="EMBL" id="MEE6113386.1"/>
    </source>
</evidence>
<dbReference type="InterPro" id="IPR010982">
    <property type="entry name" value="Lambda_DNA-bd_dom_sf"/>
</dbReference>
<dbReference type="SUPFAM" id="SSF47413">
    <property type="entry name" value="lambda repressor-like DNA-binding domains"/>
    <property type="match status" value="1"/>
</dbReference>
<dbReference type="RefSeq" id="WP_194751783.1">
    <property type="nucleotide sequence ID" value="NZ_JACEWB010000022.1"/>
</dbReference>
<comment type="caution">
    <text evidence="1">The sequence shown here is derived from an EMBL/GenBank/DDBJ whole genome shotgun (WGS) entry which is preliminary data.</text>
</comment>
<dbReference type="Proteomes" id="UP001352533">
    <property type="component" value="Unassembled WGS sequence"/>
</dbReference>
<sequence length="110" mass="12928">MLHSKGKMLHKITINEIVLAQKLSIALRQEMHAQHWTGKMVATALEVSERTVRDWLSGNRLPNGRDLVALMTISPHIRQVIWEESQSEKYYLDTQMIRIILWYLLINYLT</sequence>
<name>A0ABU7QRZ2_AVIPA</name>
<reference evidence="1 2" key="1">
    <citation type="journal article" date="2022" name="Front. Microbiol.">
        <title>Commensal bacteria contribute to the growth of multidrug-resistant Avibacterium paragallinarum in chickens.</title>
        <authorList>
            <person name="Zhu J."/>
            <person name="Chen Y."/>
            <person name="Wu Y."/>
            <person name="Wang Y."/>
            <person name="Zhu K."/>
        </authorList>
    </citation>
    <scope>NUCLEOTIDE SEQUENCE [LARGE SCALE GENOMIC DNA]</scope>
    <source>
        <strain evidence="1 2">AV12</strain>
    </source>
</reference>
<gene>
    <name evidence="1" type="ORF">M5S25_09310</name>
</gene>
<accession>A0ABU7QRZ2</accession>